<evidence type="ECO:0000256" key="2">
    <source>
        <dbReference type="ARBA" id="ARBA00022485"/>
    </source>
</evidence>
<dbReference type="PROSITE" id="PS01305">
    <property type="entry name" value="MOAA_NIFB_PQQE"/>
    <property type="match status" value="1"/>
</dbReference>
<keyword evidence="6" id="KW-0411">Iron-sulfur</keyword>
<dbReference type="CDD" id="cd01335">
    <property type="entry name" value="Radical_SAM"/>
    <property type="match status" value="1"/>
</dbReference>
<dbReference type="InterPro" id="IPR000385">
    <property type="entry name" value="MoaA_NifB_PqqE_Fe-S-bd_CS"/>
</dbReference>
<protein>
    <submittedName>
        <fullName evidence="9">Radical SAM protein</fullName>
    </submittedName>
</protein>
<dbReference type="InterPro" id="IPR058240">
    <property type="entry name" value="rSAM_sf"/>
</dbReference>
<sequence>MVRDVLFSTFLIQVKVGCIMNNIGVFETRQGNKYIFDGATNMVLSASEELAHTIESHDKLDRELIYEKADLPLRQLMKKWDLFKLHEVELSQDMILDELRTYPYPQMILGLTENCNLRCKYCIFSGNYEEMRTHTFKRMEKETALKSVQKYIDYIEEWRAYAPDKQPVISFYGGEPLLRFDLIQEVVAYVKQTGFKTMFSMTTNGTLLTDRIIEFLVTHNVMISVSLDGSKEMHDKNRVFVNEQGTFDVVYGNIRKLLAEIKRQGKEQILPMMILSCYENETDMVAMNDFFVREKHLLKSMGGRLSKILDTELGESGAVHESMSVLLDEYLQEISTPNNEEQVSELFFKERLFGSSLKVSHNRNINPYGRNYSSILGNACIPGSRMFVDVDGTFHMCEKISYQFPIGNCEEGLDINAISRIVEKWSEKFTAQCKECPYQSICGLCYASCASGDNFDIQGICTTRRKDIERQLSILYSTLEQNPDAMRDFSAHKDSIDRKYDSFRFVMDKC</sequence>
<dbReference type="Gene3D" id="3.20.20.70">
    <property type="entry name" value="Aldolase class I"/>
    <property type="match status" value="1"/>
</dbReference>
<dbReference type="RefSeq" id="WP_151458061.1">
    <property type="nucleotide sequence ID" value="NZ_RIAS01000003.1"/>
</dbReference>
<comment type="cofactor">
    <cofactor evidence="1">
        <name>[4Fe-4S] cluster</name>
        <dbReference type="ChEBI" id="CHEBI:49883"/>
    </cofactor>
</comment>
<dbReference type="InterPro" id="IPR013785">
    <property type="entry name" value="Aldolase_TIM"/>
</dbReference>
<evidence type="ECO:0000256" key="4">
    <source>
        <dbReference type="ARBA" id="ARBA00022723"/>
    </source>
</evidence>
<dbReference type="GO" id="GO:0016491">
    <property type="term" value="F:oxidoreductase activity"/>
    <property type="evidence" value="ECO:0007669"/>
    <property type="project" value="InterPro"/>
</dbReference>
<comment type="similarity">
    <text evidence="7">Belongs to the radical SAM superfamily. Anaerobic sulfatase-maturating enzyme family.</text>
</comment>
<name>A0A5M9WQU4_PAEAM</name>
<keyword evidence="5" id="KW-0408">Iron</keyword>
<evidence type="ECO:0000313" key="10">
    <source>
        <dbReference type="Proteomes" id="UP000323664"/>
    </source>
</evidence>
<dbReference type="EMBL" id="RIAS01000003">
    <property type="protein sequence ID" value="KAA8783903.1"/>
    <property type="molecule type" value="Genomic_DNA"/>
</dbReference>
<dbReference type="SFLD" id="SFLDS00029">
    <property type="entry name" value="Radical_SAM"/>
    <property type="match status" value="1"/>
</dbReference>
<dbReference type="PROSITE" id="PS51918">
    <property type="entry name" value="RADICAL_SAM"/>
    <property type="match status" value="1"/>
</dbReference>
<organism evidence="9 10">
    <name type="scientific">Paenibacillus amylolyticus</name>
    <dbReference type="NCBI Taxonomy" id="1451"/>
    <lineage>
        <taxon>Bacteria</taxon>
        <taxon>Bacillati</taxon>
        <taxon>Bacillota</taxon>
        <taxon>Bacilli</taxon>
        <taxon>Bacillales</taxon>
        <taxon>Paenibacillaceae</taxon>
        <taxon>Paenibacillus</taxon>
    </lineage>
</organism>
<dbReference type="AlphaFoldDB" id="A0A5M9WQU4"/>
<dbReference type="GO" id="GO:0046872">
    <property type="term" value="F:metal ion binding"/>
    <property type="evidence" value="ECO:0007669"/>
    <property type="project" value="UniProtKB-KW"/>
</dbReference>
<evidence type="ECO:0000256" key="7">
    <source>
        <dbReference type="ARBA" id="ARBA00023601"/>
    </source>
</evidence>
<dbReference type="PANTHER" id="PTHR43273">
    <property type="entry name" value="ANAEROBIC SULFATASE-MATURATING ENZYME HOMOLOG ASLB-RELATED"/>
    <property type="match status" value="1"/>
</dbReference>
<keyword evidence="2" id="KW-0004">4Fe-4S</keyword>
<evidence type="ECO:0000256" key="1">
    <source>
        <dbReference type="ARBA" id="ARBA00001966"/>
    </source>
</evidence>
<evidence type="ECO:0000256" key="6">
    <source>
        <dbReference type="ARBA" id="ARBA00023014"/>
    </source>
</evidence>
<dbReference type="SFLD" id="SFLDG01067">
    <property type="entry name" value="SPASM/twitch_domain_containing"/>
    <property type="match status" value="1"/>
</dbReference>
<evidence type="ECO:0000259" key="8">
    <source>
        <dbReference type="PROSITE" id="PS51918"/>
    </source>
</evidence>
<dbReference type="InterPro" id="IPR007197">
    <property type="entry name" value="rSAM"/>
</dbReference>
<dbReference type="PANTHER" id="PTHR43273:SF3">
    <property type="entry name" value="ANAEROBIC SULFATASE-MATURATING ENZYME HOMOLOG ASLB-RELATED"/>
    <property type="match status" value="1"/>
</dbReference>
<evidence type="ECO:0000256" key="5">
    <source>
        <dbReference type="ARBA" id="ARBA00023004"/>
    </source>
</evidence>
<dbReference type="SUPFAM" id="SSF102114">
    <property type="entry name" value="Radical SAM enzymes"/>
    <property type="match status" value="1"/>
</dbReference>
<evidence type="ECO:0000256" key="3">
    <source>
        <dbReference type="ARBA" id="ARBA00022691"/>
    </source>
</evidence>
<accession>A0A5M9WQU4</accession>
<keyword evidence="3" id="KW-0949">S-adenosyl-L-methionine</keyword>
<proteinExistence type="inferred from homology"/>
<dbReference type="SFLD" id="SFLDG01384">
    <property type="entry name" value="thioether_bond_formation_requi"/>
    <property type="match status" value="1"/>
</dbReference>
<keyword evidence="4" id="KW-0479">Metal-binding</keyword>
<comment type="caution">
    <text evidence="9">The sequence shown here is derived from an EMBL/GenBank/DDBJ whole genome shotgun (WGS) entry which is preliminary data.</text>
</comment>
<dbReference type="SFLD" id="SFLDG01386">
    <property type="entry name" value="main_SPASM_domain-containing"/>
    <property type="match status" value="1"/>
</dbReference>
<reference evidence="9 10" key="1">
    <citation type="journal article" date="2019" name="J. Ind. Microbiol. Biotechnol.">
        <title>Paenibacillus amylolyticus 27C64 has a diverse set of carbohydrate-active enzymes and complete pectin deconstruction system.</title>
        <authorList>
            <person name="Keggi C."/>
            <person name="Doran-Peterson J."/>
        </authorList>
    </citation>
    <scope>NUCLEOTIDE SEQUENCE [LARGE SCALE GENOMIC DNA]</scope>
    <source>
        <strain evidence="9 10">27C64</strain>
    </source>
</reference>
<dbReference type="Pfam" id="PF04055">
    <property type="entry name" value="Radical_SAM"/>
    <property type="match status" value="1"/>
</dbReference>
<dbReference type="GO" id="GO:0051539">
    <property type="term" value="F:4 iron, 4 sulfur cluster binding"/>
    <property type="evidence" value="ECO:0007669"/>
    <property type="project" value="UniProtKB-KW"/>
</dbReference>
<dbReference type="Proteomes" id="UP000323664">
    <property type="component" value="Unassembled WGS sequence"/>
</dbReference>
<gene>
    <name evidence="9" type="ORF">EC604_08590</name>
</gene>
<dbReference type="OrthoDB" id="9808591at2"/>
<dbReference type="InterPro" id="IPR023867">
    <property type="entry name" value="Sulphatase_maturase_rSAM"/>
</dbReference>
<evidence type="ECO:0000313" key="9">
    <source>
        <dbReference type="EMBL" id="KAA8783903.1"/>
    </source>
</evidence>
<feature type="domain" description="Radical SAM core" evidence="8">
    <location>
        <begin position="101"/>
        <end position="337"/>
    </location>
</feature>